<feature type="compositionally biased region" description="Low complexity" evidence="2">
    <location>
        <begin position="456"/>
        <end position="475"/>
    </location>
</feature>
<feature type="region of interest" description="Disordered" evidence="2">
    <location>
        <begin position="456"/>
        <end position="491"/>
    </location>
</feature>
<dbReference type="GO" id="GO:0009294">
    <property type="term" value="P:DNA-mediated transformation"/>
    <property type="evidence" value="ECO:0007669"/>
    <property type="project" value="InterPro"/>
</dbReference>
<dbReference type="Pfam" id="PF02481">
    <property type="entry name" value="DNA_processg_A"/>
    <property type="match status" value="1"/>
</dbReference>
<dbReference type="PANTHER" id="PTHR43022:SF1">
    <property type="entry name" value="PROTEIN SMF"/>
    <property type="match status" value="1"/>
</dbReference>
<dbReference type="KEGG" id="brh:RBRH_01270"/>
<dbReference type="EMBL" id="FR687359">
    <property type="protein sequence ID" value="CBW76381.1"/>
    <property type="molecule type" value="Genomic_DNA"/>
</dbReference>
<evidence type="ECO:0000313" key="5">
    <source>
        <dbReference type="EMBL" id="CBW76381.1"/>
    </source>
</evidence>
<name>E5ANC8_MYCRK</name>
<feature type="region of interest" description="Disordered" evidence="2">
    <location>
        <begin position="395"/>
        <end position="424"/>
    </location>
</feature>
<dbReference type="Proteomes" id="UP000007437">
    <property type="component" value="Chromosome"/>
</dbReference>
<evidence type="ECO:0000313" key="6">
    <source>
        <dbReference type="Proteomes" id="UP000007437"/>
    </source>
</evidence>
<evidence type="ECO:0000256" key="1">
    <source>
        <dbReference type="ARBA" id="ARBA00006525"/>
    </source>
</evidence>
<evidence type="ECO:0000259" key="4">
    <source>
        <dbReference type="Pfam" id="PF17782"/>
    </source>
</evidence>
<dbReference type="NCBIfam" id="TIGR00732">
    <property type="entry name" value="dprA"/>
    <property type="match status" value="1"/>
</dbReference>
<dbReference type="PANTHER" id="PTHR43022">
    <property type="entry name" value="PROTEIN SMF"/>
    <property type="match status" value="1"/>
</dbReference>
<protein>
    <submittedName>
        <fullName evidence="5">DNA processing protein</fullName>
    </submittedName>
</protein>
<dbReference type="InterPro" id="IPR003488">
    <property type="entry name" value="DprA"/>
</dbReference>
<dbReference type="AlphaFoldDB" id="E5ANC8"/>
<dbReference type="InterPro" id="IPR057666">
    <property type="entry name" value="DrpA_SLOG"/>
</dbReference>
<organism evidence="5 6">
    <name type="scientific">Mycetohabitans rhizoxinica (strain DSM 19002 / CIP 109453 / HKI 454)</name>
    <name type="common">Paraburkholderia rhizoxinica</name>
    <dbReference type="NCBI Taxonomy" id="882378"/>
    <lineage>
        <taxon>Bacteria</taxon>
        <taxon>Pseudomonadati</taxon>
        <taxon>Pseudomonadota</taxon>
        <taxon>Betaproteobacteria</taxon>
        <taxon>Burkholderiales</taxon>
        <taxon>Burkholderiaceae</taxon>
        <taxon>Mycetohabitans</taxon>
    </lineage>
</organism>
<feature type="region of interest" description="Disordered" evidence="2">
    <location>
        <begin position="1"/>
        <end position="53"/>
    </location>
</feature>
<dbReference type="STRING" id="882378.RBRH_01270"/>
<dbReference type="InterPro" id="IPR041614">
    <property type="entry name" value="DprA_WH"/>
</dbReference>
<feature type="region of interest" description="Disordered" evidence="2">
    <location>
        <begin position="431"/>
        <end position="450"/>
    </location>
</feature>
<feature type="compositionally biased region" description="Polar residues" evidence="2">
    <location>
        <begin position="1"/>
        <end position="22"/>
    </location>
</feature>
<dbReference type="Pfam" id="PF17782">
    <property type="entry name" value="WHD_DprA"/>
    <property type="match status" value="1"/>
</dbReference>
<gene>
    <name evidence="5" type="ordered locus">RBRH_01270</name>
</gene>
<comment type="similarity">
    <text evidence="1">Belongs to the DprA/Smf family.</text>
</comment>
<dbReference type="SUPFAM" id="SSF102405">
    <property type="entry name" value="MCP/YpsA-like"/>
    <property type="match status" value="1"/>
</dbReference>
<sequence>MSKAMINQSSRANSYSRASVGQSAESPTSSSSVIVKSGRSALESSRGQHRGRAKVTWRLHWRTRRAGPTTRTGNAGNQPTGLTKFYHAMNTTIQPPMLAADELAAWLTLAHTPRVSASAALALLAAFGSPRPIMTETAAGLERVVGAVAAQALLQSRDAVTPRVEAALAWAAGDARRIVPFGHPAYPPALLTLYDPPPLLYVHGAIGALHRPALAIVGSRNPTPQGNDNARLFAQALAAQGVCIVSGLALGIDGAAHRGALDSGGVTVAITGSGADVIYPQRHTGLAAEIVERGGAILTEWPLGAAPLRQHFPQRNRLIAAMVRGVLVVEAAPYSGSLITARLANDIGRDVFAIPGSIHSPMSRGCHRLIKDGAKLVETPHDVLTELRLPEPGVETAAGAAPASPQAAPSAVCAPNAPAAHAPEPAAIHRPGAAIPASDTSATHTPDVLTAHTPDASAAHTSDASTTDTAGASTTRPAERAATRPVHAGTAQSAAVASADWADAKTAVPADPLVTSHRARPRQHHCVTPGDARRGTAAARAPTRRHTIGPWSSARRRPAYLAAARSTQANHAADAARRATLEAIGHDPVTLETLVQRTHLDCATLQAVLLELELAGTIVALPGGRFQRA</sequence>
<feature type="domain" description="DprA winged helix" evidence="4">
    <location>
        <begin position="566"/>
        <end position="624"/>
    </location>
</feature>
<accession>E5ANC8</accession>
<dbReference type="HOGENOM" id="CLU_029601_1_1_4"/>
<evidence type="ECO:0000259" key="3">
    <source>
        <dbReference type="Pfam" id="PF02481"/>
    </source>
</evidence>
<feature type="region of interest" description="Disordered" evidence="2">
    <location>
        <begin position="516"/>
        <end position="550"/>
    </location>
</feature>
<dbReference type="Gene3D" id="3.40.50.450">
    <property type="match status" value="1"/>
</dbReference>
<dbReference type="Gene3D" id="1.10.10.10">
    <property type="entry name" value="Winged helix-like DNA-binding domain superfamily/Winged helix DNA-binding domain"/>
    <property type="match status" value="1"/>
</dbReference>
<dbReference type="eggNOG" id="COG0758">
    <property type="taxonomic scope" value="Bacteria"/>
</dbReference>
<proteinExistence type="inferred from homology"/>
<feature type="domain" description="Smf/DprA SLOG" evidence="3">
    <location>
        <begin position="178"/>
        <end position="387"/>
    </location>
</feature>
<evidence type="ECO:0000256" key="2">
    <source>
        <dbReference type="SAM" id="MobiDB-lite"/>
    </source>
</evidence>
<reference evidence="5 6" key="1">
    <citation type="journal article" date="2011" name="J. Bacteriol.">
        <title>Complete genome sequence of Burkholderia rhizoxinica, an endosymbiont of Rhizopus microsporus.</title>
        <authorList>
            <person name="Lackner G."/>
            <person name="Moebius N."/>
            <person name="Partida-Martinez L."/>
            <person name="Hertweck C."/>
        </authorList>
    </citation>
    <scope>NUCLEOTIDE SEQUENCE [LARGE SCALE GENOMIC DNA]</scope>
    <source>
        <strain evidence="6">DSM 19002 / CIP 109453 / HKI 454</strain>
    </source>
</reference>
<feature type="compositionally biased region" description="Low complexity" evidence="2">
    <location>
        <begin position="23"/>
        <end position="40"/>
    </location>
</feature>
<dbReference type="InterPro" id="IPR036388">
    <property type="entry name" value="WH-like_DNA-bd_sf"/>
</dbReference>